<keyword evidence="12 13" id="KW-0472">Membrane</keyword>
<evidence type="ECO:0000256" key="7">
    <source>
        <dbReference type="ARBA" id="ARBA00022741"/>
    </source>
</evidence>
<dbReference type="InterPro" id="IPR003661">
    <property type="entry name" value="HisK_dim/P_dom"/>
</dbReference>
<dbReference type="SMART" id="SM00388">
    <property type="entry name" value="HisKA"/>
    <property type="match status" value="1"/>
</dbReference>
<dbReference type="GO" id="GO:0005524">
    <property type="term" value="F:ATP binding"/>
    <property type="evidence" value="ECO:0007669"/>
    <property type="project" value="UniProtKB-KW"/>
</dbReference>
<evidence type="ECO:0000256" key="1">
    <source>
        <dbReference type="ARBA" id="ARBA00000085"/>
    </source>
</evidence>
<name>A0A368UA52_9GAMM</name>
<dbReference type="EC" id="2.7.13.3" evidence="3"/>
<evidence type="ECO:0000256" key="11">
    <source>
        <dbReference type="ARBA" id="ARBA00023012"/>
    </source>
</evidence>
<evidence type="ECO:0000256" key="2">
    <source>
        <dbReference type="ARBA" id="ARBA00004141"/>
    </source>
</evidence>
<evidence type="ECO:0000256" key="5">
    <source>
        <dbReference type="ARBA" id="ARBA00022679"/>
    </source>
</evidence>
<dbReference type="AlphaFoldDB" id="A0A368UA52"/>
<dbReference type="EMBL" id="QPIJ01000003">
    <property type="protein sequence ID" value="RCV93307.1"/>
    <property type="molecule type" value="Genomic_DNA"/>
</dbReference>
<dbReference type="InterPro" id="IPR036890">
    <property type="entry name" value="HATPase_C_sf"/>
</dbReference>
<evidence type="ECO:0000313" key="16">
    <source>
        <dbReference type="EMBL" id="RCV93307.1"/>
    </source>
</evidence>
<evidence type="ECO:0000259" key="14">
    <source>
        <dbReference type="PROSITE" id="PS50109"/>
    </source>
</evidence>
<keyword evidence="4" id="KW-0597">Phosphoprotein</keyword>
<dbReference type="InterPro" id="IPR013727">
    <property type="entry name" value="2CSK_N"/>
</dbReference>
<gene>
    <name evidence="16" type="ORF">DU506_03040</name>
</gene>
<feature type="domain" description="HAMP" evidence="15">
    <location>
        <begin position="170"/>
        <end position="222"/>
    </location>
</feature>
<dbReference type="PANTHER" id="PTHR45436">
    <property type="entry name" value="SENSOR HISTIDINE KINASE YKOH"/>
    <property type="match status" value="1"/>
</dbReference>
<evidence type="ECO:0000256" key="8">
    <source>
        <dbReference type="ARBA" id="ARBA00022777"/>
    </source>
</evidence>
<dbReference type="PANTHER" id="PTHR45436:SF14">
    <property type="entry name" value="SENSOR PROTEIN QSEC"/>
    <property type="match status" value="1"/>
</dbReference>
<evidence type="ECO:0000256" key="9">
    <source>
        <dbReference type="ARBA" id="ARBA00022840"/>
    </source>
</evidence>
<evidence type="ECO:0000256" key="3">
    <source>
        <dbReference type="ARBA" id="ARBA00012438"/>
    </source>
</evidence>
<dbReference type="InterPro" id="IPR004358">
    <property type="entry name" value="Sig_transdc_His_kin-like_C"/>
</dbReference>
<keyword evidence="11" id="KW-0902">Two-component regulatory system</keyword>
<dbReference type="SUPFAM" id="SSF47384">
    <property type="entry name" value="Homodimeric domain of signal transducing histidine kinase"/>
    <property type="match status" value="1"/>
</dbReference>
<organism evidence="16 17">
    <name type="scientific">Vreelandella rituensis</name>
    <dbReference type="NCBI Taxonomy" id="2282306"/>
    <lineage>
        <taxon>Bacteria</taxon>
        <taxon>Pseudomonadati</taxon>
        <taxon>Pseudomonadota</taxon>
        <taxon>Gammaproteobacteria</taxon>
        <taxon>Oceanospirillales</taxon>
        <taxon>Halomonadaceae</taxon>
        <taxon>Vreelandella</taxon>
    </lineage>
</organism>
<dbReference type="Pfam" id="PF00512">
    <property type="entry name" value="HisKA"/>
    <property type="match status" value="1"/>
</dbReference>
<dbReference type="CDD" id="cd00082">
    <property type="entry name" value="HisKA"/>
    <property type="match status" value="1"/>
</dbReference>
<comment type="catalytic activity">
    <reaction evidence="1">
        <text>ATP + protein L-histidine = ADP + protein N-phospho-L-histidine.</text>
        <dbReference type="EC" id="2.7.13.3"/>
    </reaction>
</comment>
<keyword evidence="7" id="KW-0547">Nucleotide-binding</keyword>
<comment type="subcellular location">
    <subcellularLocation>
        <location evidence="2">Membrane</location>
        <topology evidence="2">Multi-pass membrane protein</topology>
    </subcellularLocation>
</comment>
<dbReference type="Pfam" id="PF08521">
    <property type="entry name" value="2CSK_N"/>
    <property type="match status" value="1"/>
</dbReference>
<dbReference type="InterPro" id="IPR005467">
    <property type="entry name" value="His_kinase_dom"/>
</dbReference>
<evidence type="ECO:0000256" key="13">
    <source>
        <dbReference type="SAM" id="Phobius"/>
    </source>
</evidence>
<dbReference type="Gene3D" id="3.30.565.10">
    <property type="entry name" value="Histidine kinase-like ATPase, C-terminal domain"/>
    <property type="match status" value="1"/>
</dbReference>
<evidence type="ECO:0000259" key="15">
    <source>
        <dbReference type="PROSITE" id="PS50885"/>
    </source>
</evidence>
<dbReference type="GO" id="GO:0005886">
    <property type="term" value="C:plasma membrane"/>
    <property type="evidence" value="ECO:0007669"/>
    <property type="project" value="TreeGrafter"/>
</dbReference>
<dbReference type="InterPro" id="IPR036097">
    <property type="entry name" value="HisK_dim/P_sf"/>
</dbReference>
<keyword evidence="17" id="KW-1185">Reference proteome</keyword>
<proteinExistence type="predicted"/>
<reference evidence="16 17" key="1">
    <citation type="submission" date="2018-07" db="EMBL/GenBank/DDBJ databases">
        <title>Halomonas rutogse sp. nov., isolated from Lake TangqianCo on Tibetan Plateau.</title>
        <authorList>
            <person name="Lu H."/>
            <person name="Xing P."/>
            <person name="Wu Q."/>
        </authorList>
    </citation>
    <scope>NUCLEOTIDE SEQUENCE [LARGE SCALE GENOMIC DNA]</scope>
    <source>
        <strain evidence="16 17">TQ8S</strain>
    </source>
</reference>
<dbReference type="InterPro" id="IPR050428">
    <property type="entry name" value="TCS_sensor_his_kinase"/>
</dbReference>
<evidence type="ECO:0000256" key="4">
    <source>
        <dbReference type="ARBA" id="ARBA00022553"/>
    </source>
</evidence>
<feature type="transmembrane region" description="Helical" evidence="13">
    <location>
        <begin position="149"/>
        <end position="169"/>
    </location>
</feature>
<comment type="caution">
    <text evidence="16">The sequence shown here is derived from an EMBL/GenBank/DDBJ whole genome shotgun (WGS) entry which is preliminary data.</text>
</comment>
<sequence length="435" mass="48058">MSLRLRLVATLGITLMLLWGITAAWSMRDLSNQLEHAMDQRLAQSARMVANLLDRAPAAAWNGEEGGVTSTIPALEGVACRVSSLRGKMVAGTHPEMNDVLAVDAEGYSYRNHAGQRWRVYTLVDDDKRITVADRLRERESLLAQVRRAAFYPFLLALIGSLIALWWGVTRGLSPLSKLQRQLNSRDHDDLSALPVRRLPGEIRPLIDGFNTLLARTRRMLELEQRFTDDAAHELRTPLTAIRTHLQIARRVEGNQHREAMRQAEAGVGRLTKTLDQLLLLARMESEEITRGGLDSTPLEEALETAMTETGSRDRCRYNERVNRIHIALSGALLVIALRNLLGNAVRHGLPGAPIEIEAQESNGMAVINIINQGETIRPEQLARLTERFQRGSHPQGSGLGLSIVDAIVTRAGGRVTFTSGNGVGLRVSLQLPSS</sequence>
<evidence type="ECO:0000313" key="17">
    <source>
        <dbReference type="Proteomes" id="UP000253204"/>
    </source>
</evidence>
<keyword evidence="9" id="KW-0067">ATP-binding</keyword>
<dbReference type="SUPFAM" id="SSF55874">
    <property type="entry name" value="ATPase domain of HSP90 chaperone/DNA topoisomerase II/histidine kinase"/>
    <property type="match status" value="1"/>
</dbReference>
<keyword evidence="8" id="KW-0418">Kinase</keyword>
<dbReference type="Pfam" id="PF02518">
    <property type="entry name" value="HATPase_c"/>
    <property type="match status" value="1"/>
</dbReference>
<dbReference type="Gene3D" id="1.10.287.130">
    <property type="match status" value="1"/>
</dbReference>
<keyword evidence="5" id="KW-0808">Transferase</keyword>
<keyword evidence="10 13" id="KW-1133">Transmembrane helix</keyword>
<keyword evidence="6 13" id="KW-0812">Transmembrane</keyword>
<evidence type="ECO:0000256" key="6">
    <source>
        <dbReference type="ARBA" id="ARBA00022692"/>
    </source>
</evidence>
<dbReference type="PROSITE" id="PS50109">
    <property type="entry name" value="HIS_KIN"/>
    <property type="match status" value="1"/>
</dbReference>
<feature type="domain" description="Histidine kinase" evidence="14">
    <location>
        <begin position="230"/>
        <end position="435"/>
    </location>
</feature>
<dbReference type="Proteomes" id="UP000253204">
    <property type="component" value="Unassembled WGS sequence"/>
</dbReference>
<dbReference type="PRINTS" id="PR00344">
    <property type="entry name" value="BCTRLSENSOR"/>
</dbReference>
<protein>
    <recommendedName>
        <fullName evidence="3">histidine kinase</fullName>
        <ecNumber evidence="3">2.7.13.3</ecNumber>
    </recommendedName>
</protein>
<dbReference type="InterPro" id="IPR003594">
    <property type="entry name" value="HATPase_dom"/>
</dbReference>
<dbReference type="PROSITE" id="PS50885">
    <property type="entry name" value="HAMP"/>
    <property type="match status" value="1"/>
</dbReference>
<accession>A0A368UA52</accession>
<dbReference type="OrthoDB" id="9809766at2"/>
<evidence type="ECO:0000256" key="10">
    <source>
        <dbReference type="ARBA" id="ARBA00022989"/>
    </source>
</evidence>
<dbReference type="GO" id="GO:0000155">
    <property type="term" value="F:phosphorelay sensor kinase activity"/>
    <property type="evidence" value="ECO:0007669"/>
    <property type="project" value="InterPro"/>
</dbReference>
<dbReference type="SMART" id="SM00387">
    <property type="entry name" value="HATPase_c"/>
    <property type="match status" value="1"/>
</dbReference>
<evidence type="ECO:0000256" key="12">
    <source>
        <dbReference type="ARBA" id="ARBA00023136"/>
    </source>
</evidence>
<dbReference type="InterPro" id="IPR003660">
    <property type="entry name" value="HAMP_dom"/>
</dbReference>